<accession>A0ABN9EKA3</accession>
<proteinExistence type="predicted"/>
<evidence type="ECO:0008006" key="3">
    <source>
        <dbReference type="Google" id="ProtNLM"/>
    </source>
</evidence>
<gene>
    <name evidence="1" type="ORF">SPARVUS_LOCUS10134394</name>
</gene>
<name>A0ABN9EKA3_9NEOB</name>
<reference evidence="1" key="1">
    <citation type="submission" date="2023-05" db="EMBL/GenBank/DDBJ databases">
        <authorList>
            <person name="Stuckert A."/>
        </authorList>
    </citation>
    <scope>NUCLEOTIDE SEQUENCE</scope>
</reference>
<comment type="caution">
    <text evidence="1">The sequence shown here is derived from an EMBL/GenBank/DDBJ whole genome shotgun (WGS) entry which is preliminary data.</text>
</comment>
<sequence>MLQAFRASVFLMRFTAFQYSSVHKKMQPVLLFFLQPERTGTASTDVNYDPDNHITYFLCVLEAEKKQLKRM</sequence>
<organism evidence="1 2">
    <name type="scientific">Staurois parvus</name>
    <dbReference type="NCBI Taxonomy" id="386267"/>
    <lineage>
        <taxon>Eukaryota</taxon>
        <taxon>Metazoa</taxon>
        <taxon>Chordata</taxon>
        <taxon>Craniata</taxon>
        <taxon>Vertebrata</taxon>
        <taxon>Euteleostomi</taxon>
        <taxon>Amphibia</taxon>
        <taxon>Batrachia</taxon>
        <taxon>Anura</taxon>
        <taxon>Neobatrachia</taxon>
        <taxon>Ranoidea</taxon>
        <taxon>Ranidae</taxon>
        <taxon>Staurois</taxon>
    </lineage>
</organism>
<dbReference type="EMBL" id="CATNWA010015619">
    <property type="protein sequence ID" value="CAI9585132.1"/>
    <property type="molecule type" value="Genomic_DNA"/>
</dbReference>
<protein>
    <recommendedName>
        <fullName evidence="3">Secreted protein</fullName>
    </recommendedName>
</protein>
<evidence type="ECO:0000313" key="2">
    <source>
        <dbReference type="Proteomes" id="UP001162483"/>
    </source>
</evidence>
<dbReference type="Proteomes" id="UP001162483">
    <property type="component" value="Unassembled WGS sequence"/>
</dbReference>
<keyword evidence="2" id="KW-1185">Reference proteome</keyword>
<evidence type="ECO:0000313" key="1">
    <source>
        <dbReference type="EMBL" id="CAI9585132.1"/>
    </source>
</evidence>